<dbReference type="GO" id="GO:0045333">
    <property type="term" value="P:cellular respiration"/>
    <property type="evidence" value="ECO:0007669"/>
    <property type="project" value="UniProtKB-ARBA"/>
</dbReference>
<dbReference type="EMBL" id="CP002505">
    <property type="protein sequence ID" value="ADW73994.1"/>
    <property type="molecule type" value="Genomic_DNA"/>
</dbReference>
<evidence type="ECO:0000256" key="6">
    <source>
        <dbReference type="ARBA" id="ARBA00022723"/>
    </source>
</evidence>
<dbReference type="CDD" id="cd02791">
    <property type="entry name" value="MopB_CT_Nitrate-R-NapA-like"/>
    <property type="match status" value="1"/>
</dbReference>
<dbReference type="CDD" id="cd02754">
    <property type="entry name" value="MopB_Nitrate-R-NapA-like"/>
    <property type="match status" value="1"/>
</dbReference>
<dbReference type="Gene3D" id="2.40.40.20">
    <property type="match status" value="1"/>
</dbReference>
<dbReference type="Gene3D" id="3.40.228.10">
    <property type="entry name" value="Dimethylsulfoxide Reductase, domain 2"/>
    <property type="match status" value="1"/>
</dbReference>
<dbReference type="PROSITE" id="PS00551">
    <property type="entry name" value="MOLYBDOPTERIN_PROK_1"/>
    <property type="match status" value="1"/>
</dbReference>
<evidence type="ECO:0000256" key="5">
    <source>
        <dbReference type="ARBA" id="ARBA00022505"/>
    </source>
</evidence>
<keyword evidence="9" id="KW-0411">Iron-sulfur</keyword>
<dbReference type="GO" id="GO:0042128">
    <property type="term" value="P:nitrate assimilation"/>
    <property type="evidence" value="ECO:0007669"/>
    <property type="project" value="UniProtKB-KW"/>
</dbReference>
<name>A0A0H3FAQ8_RAHSY</name>
<dbReference type="SUPFAM" id="SSF50692">
    <property type="entry name" value="ADC-like"/>
    <property type="match status" value="1"/>
</dbReference>
<dbReference type="Proteomes" id="UP000007257">
    <property type="component" value="Chromosome"/>
</dbReference>
<dbReference type="KEGG" id="rah:Rahaq_2387"/>
<evidence type="ECO:0000256" key="8">
    <source>
        <dbReference type="ARBA" id="ARBA00023004"/>
    </source>
</evidence>
<dbReference type="InterPro" id="IPR006657">
    <property type="entry name" value="MoPterin_dinucl-bd_dom"/>
</dbReference>
<dbReference type="PROSITE" id="PS51669">
    <property type="entry name" value="4FE4S_MOW_BIS_MGD"/>
    <property type="match status" value="1"/>
</dbReference>
<keyword evidence="5" id="KW-0500">Molybdenum</keyword>
<dbReference type="GO" id="GO:1990204">
    <property type="term" value="C:oxidoreductase complex"/>
    <property type="evidence" value="ECO:0007669"/>
    <property type="project" value="UniProtKB-ARBA"/>
</dbReference>
<dbReference type="GO" id="GO:0016491">
    <property type="term" value="F:oxidoreductase activity"/>
    <property type="evidence" value="ECO:0007669"/>
    <property type="project" value="UniProtKB-KW"/>
</dbReference>
<reference evidence="12 13" key="2">
    <citation type="journal article" date="2012" name="J. Bacteriol.">
        <title>Complete Genome Sequence of Rahnella sp. Strain Y9602, a Gammaproteobacterium Isolate from Metal- and Radionuclide-Contaminated Soil.</title>
        <authorList>
            <person name="Martinez R.J."/>
            <person name="Bruce D."/>
            <person name="Detter C."/>
            <person name="Goodwin L.A."/>
            <person name="Han J."/>
            <person name="Han C.S."/>
            <person name="Held B."/>
            <person name="Land M.L."/>
            <person name="Mikhailova N."/>
            <person name="Nolan M."/>
            <person name="Pennacchio L."/>
            <person name="Pitluck S."/>
            <person name="Tapia R."/>
            <person name="Woyke T."/>
            <person name="Sobecky P.A."/>
        </authorList>
    </citation>
    <scope>NUCLEOTIDE SEQUENCE [LARGE SCALE GENOMIC DNA]</scope>
    <source>
        <strain evidence="12 13">Y9602</strain>
    </source>
</reference>
<evidence type="ECO:0000313" key="13">
    <source>
        <dbReference type="Proteomes" id="UP000007257"/>
    </source>
</evidence>
<evidence type="ECO:0000256" key="2">
    <source>
        <dbReference type="ARBA" id="ARBA00001966"/>
    </source>
</evidence>
<dbReference type="HOGENOM" id="CLU_000422_13_4_6"/>
<dbReference type="InterPro" id="IPR041957">
    <property type="entry name" value="CT_Nitrate-R-NapA-like"/>
</dbReference>
<gene>
    <name evidence="12" type="ordered locus">Rahaq_2387</name>
</gene>
<dbReference type="Gene3D" id="2.20.25.90">
    <property type="entry name" value="ADC-like domains"/>
    <property type="match status" value="1"/>
</dbReference>
<evidence type="ECO:0000256" key="10">
    <source>
        <dbReference type="ARBA" id="ARBA00023063"/>
    </source>
</evidence>
<accession>A0A0H3FAQ8</accession>
<dbReference type="InterPro" id="IPR027467">
    <property type="entry name" value="MopterinOxRdtase_cofactor_BS"/>
</dbReference>
<dbReference type="InterPro" id="IPR041854">
    <property type="entry name" value="BFD-like_2Fe2S-bd_dom_sf"/>
</dbReference>
<proteinExistence type="inferred from homology"/>
<keyword evidence="10" id="KW-0534">Nitrate assimilation</keyword>
<dbReference type="Pfam" id="PF01568">
    <property type="entry name" value="Molydop_binding"/>
    <property type="match status" value="1"/>
</dbReference>
<dbReference type="InterPro" id="IPR007419">
    <property type="entry name" value="BFD-like_2Fe2S-bd_dom"/>
</dbReference>
<evidence type="ECO:0000256" key="1">
    <source>
        <dbReference type="ARBA" id="ARBA00001942"/>
    </source>
</evidence>
<comment type="cofactor">
    <cofactor evidence="1">
        <name>Mo-bis(molybdopterin guanine dinucleotide)</name>
        <dbReference type="ChEBI" id="CHEBI:60539"/>
    </cofactor>
</comment>
<dbReference type="SUPFAM" id="SSF53706">
    <property type="entry name" value="Formate dehydrogenase/DMSO reductase, domains 1-3"/>
    <property type="match status" value="1"/>
</dbReference>
<protein>
    <submittedName>
        <fullName evidence="12">Molybdopterin oxidoreductase</fullName>
    </submittedName>
</protein>
<evidence type="ECO:0000313" key="12">
    <source>
        <dbReference type="EMBL" id="ADW73994.1"/>
    </source>
</evidence>
<dbReference type="OrthoDB" id="9810782at2"/>
<dbReference type="AlphaFoldDB" id="A0A0H3FAQ8"/>
<dbReference type="PANTHER" id="PTHR43105">
    <property type="entry name" value="RESPIRATORY NITRATE REDUCTASE"/>
    <property type="match status" value="1"/>
</dbReference>
<evidence type="ECO:0000256" key="7">
    <source>
        <dbReference type="ARBA" id="ARBA00023002"/>
    </source>
</evidence>
<sequence length="890" mass="96646">MKRPPATAPALTTCAYCGVGCGVSMEPQTGGFSARGDKTHPANHGRLCVKGSALGETLGLQGRLLQPEIDRQPVSWTRALDTVAQRLQAVIDEQGPQAVAFYGSGQLLTEDYYVANKLMKGFIGAGNMDTNSRLCMASAVVGYKRAFGADAVPCSYQDLERADCVLLTGSNTAWAHPVVYQRLAQAKKDRPEMRIIVIDPRQTATCDIADLHLALRPGSDAALFCGALNAMAESGKLDTAFLQRHTQGAEDALRAARDWTVARTAAYCGLPVDQLLAFYQMLGDSQRLVTLYSMGINQSGSGVDKCNAIINLHLATGHIGREGCGPFSITGQPNAMGGREVGGLANQLASHMGFTPEDISRVGRFWQSDNVTQSAGLNAVELFRAVEEGRIKAVWIMGTNPLVSLPDADRVRAGLARCPLVIVSDIMRDTDTTRAAHICLPALGWGEKNGTVTNSERCISRQRAFLPAPGEVKPDWWILSQVAQRLGFAEAFSYQHPAEIFREHAALSGFENHGSRAFDISGLAQLSDEEWDTLQPVQWPVNAANPQGTARLFTDNRFFHPDGKAKLIAITPRLPVNSPNAAYPLIMNTGRVRDQWHTMTRTGKSARLMQHISEPFCQFHPDDGPQIQPGDLVRVASSHGWLLLRAQPDNLQPRGSVFVPMHWNSRFSQQARVDALIEAHVDPLSGQPESKHMPVSLSRWPAAWQAELFVRGENITPPVTTYWSLITQPGVTHFTLADSSLPADWMAWLKESYATDNLLCQTAQLGDDGFSLLAWSDGALQLAFYARRRPPSPDRQAVLAAFTTPPHTAQQRLALLAGRADRDKAPAGAIICSCYSVGEIPITEAVHQGCHSVQQLGEKLKCGTNCGSCIPELKKIIAGQLATLTAGDSQ</sequence>
<comment type="similarity">
    <text evidence="3">Belongs to the prokaryotic molybdopterin-containing oxidoreductase family. NasA/NapA/NarB subfamily.</text>
</comment>
<dbReference type="InterPro" id="IPR006963">
    <property type="entry name" value="Mopterin_OxRdtase_4Fe-4S_dom"/>
</dbReference>
<keyword evidence="4" id="KW-0004">4Fe-4S</keyword>
<organism evidence="12 13">
    <name type="scientific">Rahnella sp. (strain Y9602)</name>
    <dbReference type="NCBI Taxonomy" id="2703885"/>
    <lineage>
        <taxon>Bacteria</taxon>
        <taxon>Pseudomonadati</taxon>
        <taxon>Pseudomonadota</taxon>
        <taxon>Gammaproteobacteria</taxon>
        <taxon>Enterobacterales</taxon>
        <taxon>Yersiniaceae</taxon>
        <taxon>Rahnella</taxon>
    </lineage>
</organism>
<keyword evidence="6" id="KW-0479">Metal-binding</keyword>
<dbReference type="PANTHER" id="PTHR43105:SF9">
    <property type="entry name" value="NADPH-FE(3+) OXIDOREDUCTASE SUBUNIT ALPHA"/>
    <property type="match status" value="1"/>
</dbReference>
<dbReference type="Gene3D" id="1.10.10.1100">
    <property type="entry name" value="BFD-like [2Fe-2S]-binding domain"/>
    <property type="match status" value="1"/>
</dbReference>
<dbReference type="Pfam" id="PF00384">
    <property type="entry name" value="Molybdopterin"/>
    <property type="match status" value="1"/>
</dbReference>
<dbReference type="Pfam" id="PF04324">
    <property type="entry name" value="Fer2_BFD"/>
    <property type="match status" value="1"/>
</dbReference>
<evidence type="ECO:0000256" key="3">
    <source>
        <dbReference type="ARBA" id="ARBA00008747"/>
    </source>
</evidence>
<evidence type="ECO:0000256" key="9">
    <source>
        <dbReference type="ARBA" id="ARBA00023014"/>
    </source>
</evidence>
<dbReference type="Gene3D" id="3.40.50.740">
    <property type="match status" value="1"/>
</dbReference>
<keyword evidence="7" id="KW-0560">Oxidoreductase</keyword>
<dbReference type="SMART" id="SM00926">
    <property type="entry name" value="Molybdop_Fe4S4"/>
    <property type="match status" value="1"/>
</dbReference>
<dbReference type="GO" id="GO:0051539">
    <property type="term" value="F:4 iron, 4 sulfur cluster binding"/>
    <property type="evidence" value="ECO:0007669"/>
    <property type="project" value="UniProtKB-KW"/>
</dbReference>
<dbReference type="GO" id="GO:0043546">
    <property type="term" value="F:molybdopterin cofactor binding"/>
    <property type="evidence" value="ECO:0007669"/>
    <property type="project" value="InterPro"/>
</dbReference>
<feature type="domain" description="4Fe-4S Mo/W bis-MGD-type" evidence="11">
    <location>
        <begin position="7"/>
        <end position="62"/>
    </location>
</feature>
<dbReference type="InterPro" id="IPR006656">
    <property type="entry name" value="Mopterin_OxRdtase"/>
</dbReference>
<dbReference type="GO" id="GO:0046872">
    <property type="term" value="F:metal ion binding"/>
    <property type="evidence" value="ECO:0007669"/>
    <property type="project" value="UniProtKB-KW"/>
</dbReference>
<evidence type="ECO:0000256" key="4">
    <source>
        <dbReference type="ARBA" id="ARBA00022485"/>
    </source>
</evidence>
<dbReference type="RefSeq" id="WP_013575694.1">
    <property type="nucleotide sequence ID" value="NC_015061.1"/>
</dbReference>
<keyword evidence="8" id="KW-0408">Iron</keyword>
<evidence type="ECO:0000259" key="11">
    <source>
        <dbReference type="PROSITE" id="PS51669"/>
    </source>
</evidence>
<dbReference type="Pfam" id="PF04879">
    <property type="entry name" value="Molybdop_Fe4S4"/>
    <property type="match status" value="1"/>
</dbReference>
<comment type="cofactor">
    <cofactor evidence="2">
        <name>[4Fe-4S] cluster</name>
        <dbReference type="ChEBI" id="CHEBI:49883"/>
    </cofactor>
</comment>
<dbReference type="eggNOG" id="COG0243">
    <property type="taxonomic scope" value="Bacteria"/>
</dbReference>
<dbReference type="GO" id="GO:0016020">
    <property type="term" value="C:membrane"/>
    <property type="evidence" value="ECO:0007669"/>
    <property type="project" value="TreeGrafter"/>
</dbReference>
<dbReference type="eggNOG" id="COG1251">
    <property type="taxonomic scope" value="Bacteria"/>
</dbReference>
<dbReference type="InterPro" id="IPR009010">
    <property type="entry name" value="Asp_de-COase-like_dom_sf"/>
</dbReference>
<reference evidence="13" key="1">
    <citation type="submission" date="2011-01" db="EMBL/GenBank/DDBJ databases">
        <title>Complete sequence of chromosome of Rahnella sp. Y9602.</title>
        <authorList>
            <consortium name="US DOE Joint Genome Institute"/>
            <person name="Lucas S."/>
            <person name="Copeland A."/>
            <person name="Lapidus A."/>
            <person name="Cheng J.-F."/>
            <person name="Goodwin L."/>
            <person name="Pitluck S."/>
            <person name="Lu M."/>
            <person name="Detter J.C."/>
            <person name="Han C."/>
            <person name="Tapia R."/>
            <person name="Land M."/>
            <person name="Hauser L."/>
            <person name="Kyrpides N."/>
            <person name="Ivanova N."/>
            <person name="Ovchinnikova G."/>
            <person name="Pagani I."/>
            <person name="Sobecky P.A."/>
            <person name="Martinez R.J."/>
            <person name="Woyke T."/>
        </authorList>
    </citation>
    <scope>NUCLEOTIDE SEQUENCE [LARGE SCALE GENOMIC DNA]</scope>
    <source>
        <strain evidence="13">Y9602</strain>
    </source>
</reference>
<dbReference type="InterPro" id="IPR050123">
    <property type="entry name" value="Prok_molybdopt-oxidoreductase"/>
</dbReference>